<proteinExistence type="predicted"/>
<evidence type="ECO:0000256" key="1">
    <source>
        <dbReference type="SAM" id="MobiDB-lite"/>
    </source>
</evidence>
<sequence length="252" mass="27556">MSYILDALRKSETERRQGRVPDLGQQVQMIHKPRKETSPVLVLVAIGLVLNAAILVWVFWPGTTVRGTQEPVGLSEEIAAPVAGVEPVVPEQALESPPETTSPESNDTLANAIEIPVPRLSGTPVDEGANPVAESGIPDERERPTVIVPTPREPSAVNPSQAADNDAAAERTPHLVELPLSFQKRVPDLIFNSHIYGSEPSSRRVMINDNYLRHGESFSGITVERITEEGVELSMDGRRFRVGVVRNWVSPE</sequence>
<feature type="region of interest" description="Disordered" evidence="1">
    <location>
        <begin position="119"/>
        <end position="139"/>
    </location>
</feature>
<name>A0ABT7I6C6_9GAMM</name>
<dbReference type="Proteomes" id="UP001227964">
    <property type="component" value="Unassembled WGS sequence"/>
</dbReference>
<feature type="domain" description="Type II secretion system protein GspB C-terminal" evidence="3">
    <location>
        <begin position="186"/>
        <end position="242"/>
    </location>
</feature>
<dbReference type="RefSeq" id="WP_285387958.1">
    <property type="nucleotide sequence ID" value="NZ_JASSVS010000001.1"/>
</dbReference>
<dbReference type="EMBL" id="JASSVS010000001">
    <property type="protein sequence ID" value="MDL0429662.1"/>
    <property type="molecule type" value="Genomic_DNA"/>
</dbReference>
<keyword evidence="5" id="KW-1185">Reference proteome</keyword>
<evidence type="ECO:0000256" key="2">
    <source>
        <dbReference type="SAM" id="Phobius"/>
    </source>
</evidence>
<keyword evidence="2" id="KW-0812">Transmembrane</keyword>
<dbReference type="Pfam" id="PF16537">
    <property type="entry name" value="T2SSB"/>
    <property type="match status" value="1"/>
</dbReference>
<protein>
    <submittedName>
        <fullName evidence="4">General secretion pathway protein GspB</fullName>
    </submittedName>
</protein>
<comment type="caution">
    <text evidence="4">The sequence shown here is derived from an EMBL/GenBank/DDBJ whole genome shotgun (WGS) entry which is preliminary data.</text>
</comment>
<evidence type="ECO:0000313" key="5">
    <source>
        <dbReference type="Proteomes" id="UP001227964"/>
    </source>
</evidence>
<accession>A0ABT7I6C6</accession>
<reference evidence="4 5" key="1">
    <citation type="submission" date="2023-06" db="EMBL/GenBank/DDBJ databases">
        <title>Marinobacter azerbaijanicus a moderately halophilic, isolated from Urmia Lake in Azerbaijan region of Iran.</title>
        <authorList>
            <person name="Sanchez-Porro C."/>
            <person name="Aghdam E.M."/>
            <person name="Saheb S.M."/>
            <person name="Tarhriz V."/>
            <person name="Kazemi E."/>
            <person name="Ammozegar M.A."/>
            <person name="Ventosa A."/>
            <person name="Hejazi M.S."/>
        </authorList>
    </citation>
    <scope>NUCLEOTIDE SEQUENCE [LARGE SCALE GENOMIC DNA]</scope>
    <source>
        <strain evidence="4 5">TBZ242</strain>
    </source>
</reference>
<evidence type="ECO:0000313" key="4">
    <source>
        <dbReference type="EMBL" id="MDL0429662.1"/>
    </source>
</evidence>
<gene>
    <name evidence="4" type="ORF">QPM17_00860</name>
</gene>
<evidence type="ECO:0000259" key="3">
    <source>
        <dbReference type="Pfam" id="PF16537"/>
    </source>
</evidence>
<keyword evidence="2" id="KW-0472">Membrane</keyword>
<dbReference type="InterPro" id="IPR032389">
    <property type="entry name" value="GspB_C"/>
</dbReference>
<organism evidence="4 5">
    <name type="scientific">Marinobacter azerbaijanicus</name>
    <dbReference type="NCBI Taxonomy" id="3050455"/>
    <lineage>
        <taxon>Bacteria</taxon>
        <taxon>Pseudomonadati</taxon>
        <taxon>Pseudomonadota</taxon>
        <taxon>Gammaproteobacteria</taxon>
        <taxon>Pseudomonadales</taxon>
        <taxon>Marinobacteraceae</taxon>
        <taxon>Marinobacter</taxon>
    </lineage>
</organism>
<feature type="transmembrane region" description="Helical" evidence="2">
    <location>
        <begin position="40"/>
        <end position="60"/>
    </location>
</feature>
<keyword evidence="2" id="KW-1133">Transmembrane helix</keyword>